<evidence type="ECO:0000313" key="1">
    <source>
        <dbReference type="EMBL" id="KAB2816198.1"/>
    </source>
</evidence>
<reference evidence="1 2" key="1">
    <citation type="submission" date="2019-10" db="EMBL/GenBank/DDBJ databases">
        <title>Genome sequence of Phaeocystidibacter marisrubri JCM30614 (type strain).</title>
        <authorList>
            <person name="Bowman J.P."/>
        </authorList>
    </citation>
    <scope>NUCLEOTIDE SEQUENCE [LARGE SCALE GENOMIC DNA]</scope>
    <source>
        <strain evidence="1 2">JCM 30614</strain>
    </source>
</reference>
<evidence type="ECO:0000313" key="2">
    <source>
        <dbReference type="Proteomes" id="UP000484164"/>
    </source>
</evidence>
<dbReference type="AlphaFoldDB" id="A0A6L3ZF36"/>
<accession>A0A6L3ZF36</accession>
<dbReference type="RefSeq" id="WP_151693626.1">
    <property type="nucleotide sequence ID" value="NZ_BMGX01000001.1"/>
</dbReference>
<name>A0A6L3ZF36_9FLAO</name>
<comment type="caution">
    <text evidence="1">The sequence shown here is derived from an EMBL/GenBank/DDBJ whole genome shotgun (WGS) entry which is preliminary data.</text>
</comment>
<keyword evidence="2" id="KW-1185">Reference proteome</keyword>
<evidence type="ECO:0008006" key="3">
    <source>
        <dbReference type="Google" id="ProtNLM"/>
    </source>
</evidence>
<dbReference type="EMBL" id="WBVQ01000002">
    <property type="protein sequence ID" value="KAB2816198.1"/>
    <property type="molecule type" value="Genomic_DNA"/>
</dbReference>
<sequence length="553" mass="60987">MKNLTLLALLTLVSTFLFGQGWVPDTITFGDSYYIIEPDGTLLLFGSKNSTYVYTESLHLGGIDAGGNLHVSAQTYKQDRVNFFAGPISGDPTSMLHYGRTWTVTQNMIDSLRQGLYTVVPEAIANWPAHGRQQYGEPFYLAPFVDMDNNGYYNTGGGDYPFIKGDITTLTLFNDQSVIDSSNGDVVGADGYFMFYMYDEPGISGRTLYRSVVVTNRSNHTYSEAYLSIFNDADAGGPQDDLTGTDIERHAIYSYNADDHDLMTAPKVPYCGTVLLEGPTADAGDGVDNNWDGCIDGFDQSGNCIPENASAGLLERLTMTNSMYYNNTGDPVSGNSSIRNTDIYNYMRSLWRTGDSLRAETPSGLFNVNNGDGYEPTPSSQAVRYAYPGNSHSPSSIWAPDQPINWFESPSNHEDKRVLASMGPFTWEAGETINITSATFWGNVDSVQHINIIDSLTSDIDSILYSLVSKPLSGAEFEREPVEMELRQASGHLTVLNPSDFAYELQVLNVSGQILMRSNISAHSEAFLNCAHLPIGVYLIRTSDGEWTEKWIR</sequence>
<proteinExistence type="predicted"/>
<dbReference type="Proteomes" id="UP000484164">
    <property type="component" value="Unassembled WGS sequence"/>
</dbReference>
<protein>
    <recommendedName>
        <fullName evidence="3">T9SS type A sorting domain-containing protein</fullName>
    </recommendedName>
</protein>
<gene>
    <name evidence="1" type="ORF">F8C82_10960</name>
</gene>
<organism evidence="1 2">
    <name type="scientific">Phaeocystidibacter marisrubri</name>
    <dbReference type="NCBI Taxonomy" id="1577780"/>
    <lineage>
        <taxon>Bacteria</taxon>
        <taxon>Pseudomonadati</taxon>
        <taxon>Bacteroidota</taxon>
        <taxon>Flavobacteriia</taxon>
        <taxon>Flavobacteriales</taxon>
        <taxon>Phaeocystidibacteraceae</taxon>
        <taxon>Phaeocystidibacter</taxon>
    </lineage>
</organism>
<dbReference type="OrthoDB" id="9807496at2"/>